<evidence type="ECO:0000313" key="12">
    <source>
        <dbReference type="EMBL" id="GBG59776.1"/>
    </source>
</evidence>
<feature type="region of interest" description="Disordered" evidence="10">
    <location>
        <begin position="190"/>
        <end position="324"/>
    </location>
</feature>
<evidence type="ECO:0000256" key="10">
    <source>
        <dbReference type="SAM" id="MobiDB-lite"/>
    </source>
</evidence>
<dbReference type="AlphaFoldDB" id="A0A388JPN1"/>
<name>A0A388JPN1_CHABU</name>
<gene>
    <name evidence="12" type="ORF">CBR_g54879</name>
</gene>
<dbReference type="GO" id="GO:0004190">
    <property type="term" value="F:aspartic-type endopeptidase activity"/>
    <property type="evidence" value="ECO:0007669"/>
    <property type="project" value="UniProtKB-KW"/>
</dbReference>
<reference evidence="12 13" key="1">
    <citation type="journal article" date="2018" name="Cell">
        <title>The Chara Genome: Secondary Complexity and Implications for Plant Terrestrialization.</title>
        <authorList>
            <person name="Nishiyama T."/>
            <person name="Sakayama H."/>
            <person name="Vries J.D."/>
            <person name="Buschmann H."/>
            <person name="Saint-Marcoux D."/>
            <person name="Ullrich K.K."/>
            <person name="Haas F.B."/>
            <person name="Vanderstraeten L."/>
            <person name="Becker D."/>
            <person name="Lang D."/>
            <person name="Vosolsobe S."/>
            <person name="Rombauts S."/>
            <person name="Wilhelmsson P.K.I."/>
            <person name="Janitza P."/>
            <person name="Kern R."/>
            <person name="Heyl A."/>
            <person name="Rumpler F."/>
            <person name="Villalobos L.I.A.C."/>
            <person name="Clay J.M."/>
            <person name="Skokan R."/>
            <person name="Toyoda A."/>
            <person name="Suzuki Y."/>
            <person name="Kagoshima H."/>
            <person name="Schijlen E."/>
            <person name="Tajeshwar N."/>
            <person name="Catarino B."/>
            <person name="Hetherington A.J."/>
            <person name="Saltykova A."/>
            <person name="Bonnot C."/>
            <person name="Breuninger H."/>
            <person name="Symeonidi A."/>
            <person name="Radhakrishnan G.V."/>
            <person name="Van Nieuwerburgh F."/>
            <person name="Deforce D."/>
            <person name="Chang C."/>
            <person name="Karol K.G."/>
            <person name="Hedrich R."/>
            <person name="Ulvskov P."/>
            <person name="Glockner G."/>
            <person name="Delwiche C.F."/>
            <person name="Petrasek J."/>
            <person name="Van de Peer Y."/>
            <person name="Friml J."/>
            <person name="Beilby M."/>
            <person name="Dolan L."/>
            <person name="Kohara Y."/>
            <person name="Sugano S."/>
            <person name="Fujiyama A."/>
            <person name="Delaux P.-M."/>
            <person name="Quint M."/>
            <person name="TheiBen G."/>
            <person name="Hagemann M."/>
            <person name="Harholt J."/>
            <person name="Dunand C."/>
            <person name="Zachgo S."/>
            <person name="Langdale J."/>
            <person name="Maumus F."/>
            <person name="Straeten D.V.D."/>
            <person name="Gould S.B."/>
            <person name="Rensing S.A."/>
        </authorList>
    </citation>
    <scope>NUCLEOTIDE SEQUENCE [LARGE SCALE GENOMIC DNA]</scope>
    <source>
        <strain evidence="12 13">S276</strain>
    </source>
</reference>
<sequence>MTEGMGDGSGKVLTLDDLIEALDRRERAPSNVPKVDTFNFNGERVSDWLDLVEQARVGLSDEVKLQRILRYVVHEHHKEVGKVVDAANGSWARFRDGMQRKYRLGDDLLTTTDLETMNKDDFTTIGAFVQEFKKKARKVHRISEEAQCAIFLGLLTASEASELTSHGGGSAKLTWVTIDKGVEDESLDQVEQHQMRLQRRKKKEKGRHRIWDPRSEEDCHGRAGGVRPPTSHGRVPQAARTRSQNKAETSQLPSQAPGQAPPRREPEPERRKEVVEVPEEEEEDDDEEDERLRQEEDQRAKLRARKRDVQEKAEPSQPDGVPKRKKYTVQLEEGFDVERMVDTGVEMNIIWEREAIMLGMEVDCSDHGMLHGANCKAVFCGTASNVIVEIGKVRARTCFFIMPNVDHSILLGRSFLCRTETLIFNKHDGTMILLLCDPACGNYEVITSRNTGPGRGRNRPNLGSFTFEKSENERRRHWELPEEEGGAEVLTLSLTDVNKVMEVVATRDMADPETMRALREQVLESPQVLMVGLMKESHRAYAFNDDQRGRLDVDKIPMIRIHTVPQERWNLRGVRYPNPNEEKIVVDYLDDKMCMYVADYSSGSYASSWSCFVKPIGTRLNVVTVRDVLSLLEEYSLTASDPKSKHYMREATILGFVYNESGRRPDVKKTDKIVEWSVPFRSITDVRSFLDTCGFWRSFVKNFAAKTEHLRKLVRQDQEWVWGGDQEEAVKRMKEEFKEGGLVLGASNYEVTEEKPFIIETGAGPTALRGVLVEADAERKERPLRFESRTLNTTERNYFRFKKETLAVLHCLRIFGFGRMFILRVDPTALACSLKNCTPSDPTVARWLTYIWMFNFELERIPGDKNRADGLSRINRDGPDQESIEDTPPVVGFLDQKEDVCLHINEWSLRVPSCVSHPTWLAPRGYEQKAELVLKPFREEDPWGSRDVHWMMKLALADTHSLVEEVRTTEEGPTQVEEHGQLMGGMYLLTNTLLSDFSKTVMQRGGRDARPRQRPLGAPRGDDQRRPFGRESTPAFEDDNIGLFLDAYQAHATREGWTTMEMIRNMRGVGRFEDTVAHIGEEALTRPDVEARMKRLRVSSVGRDGLPIRLEEGNAEEFISAYEQYMCDQGTVQEEWMQTLLLWTRRAERLLAGQIRDRACDCEDCRTQLR</sequence>
<dbReference type="PANTHER" id="PTHR33064">
    <property type="entry name" value="POL PROTEIN"/>
    <property type="match status" value="1"/>
</dbReference>
<protein>
    <recommendedName>
        <fullName evidence="1">RNA-directed DNA polymerase</fullName>
        <ecNumber evidence="1">2.7.7.49</ecNumber>
    </recommendedName>
</protein>
<dbReference type="InterPro" id="IPR043502">
    <property type="entry name" value="DNA/RNA_pol_sf"/>
</dbReference>
<feature type="compositionally biased region" description="Basic and acidic residues" evidence="10">
    <location>
        <begin position="290"/>
        <end position="300"/>
    </location>
</feature>
<dbReference type="Pfam" id="PF17917">
    <property type="entry name" value="RT_RNaseH"/>
    <property type="match status" value="1"/>
</dbReference>
<dbReference type="SUPFAM" id="SSF56672">
    <property type="entry name" value="DNA/RNA polymerases"/>
    <property type="match status" value="1"/>
</dbReference>
<keyword evidence="9" id="KW-0695">RNA-directed DNA polymerase</keyword>
<evidence type="ECO:0000256" key="5">
    <source>
        <dbReference type="ARBA" id="ARBA00022722"/>
    </source>
</evidence>
<keyword evidence="8" id="KW-0378">Hydrolase</keyword>
<organism evidence="12 13">
    <name type="scientific">Chara braunii</name>
    <name type="common">Braun's stonewort</name>
    <dbReference type="NCBI Taxonomy" id="69332"/>
    <lineage>
        <taxon>Eukaryota</taxon>
        <taxon>Viridiplantae</taxon>
        <taxon>Streptophyta</taxon>
        <taxon>Charophyceae</taxon>
        <taxon>Charales</taxon>
        <taxon>Characeae</taxon>
        <taxon>Chara</taxon>
    </lineage>
</organism>
<accession>A0A388JPN1</accession>
<feature type="compositionally biased region" description="Basic and acidic residues" evidence="10">
    <location>
        <begin position="1020"/>
        <end position="1029"/>
    </location>
</feature>
<feature type="compositionally biased region" description="Acidic residues" evidence="10">
    <location>
        <begin position="276"/>
        <end position="289"/>
    </location>
</feature>
<dbReference type="EMBL" id="BFEA01000006">
    <property type="protein sequence ID" value="GBG59776.1"/>
    <property type="molecule type" value="Genomic_DNA"/>
</dbReference>
<dbReference type="Gene3D" id="2.40.70.10">
    <property type="entry name" value="Acid Proteases"/>
    <property type="match status" value="1"/>
</dbReference>
<keyword evidence="2" id="KW-0645">Protease</keyword>
<dbReference type="EC" id="2.7.7.49" evidence="1"/>
<feature type="region of interest" description="Disordered" evidence="10">
    <location>
        <begin position="1002"/>
        <end position="1034"/>
    </location>
</feature>
<dbReference type="PANTHER" id="PTHR33064:SF37">
    <property type="entry name" value="RIBONUCLEASE H"/>
    <property type="match status" value="1"/>
</dbReference>
<evidence type="ECO:0000256" key="3">
    <source>
        <dbReference type="ARBA" id="ARBA00022679"/>
    </source>
</evidence>
<dbReference type="GO" id="GO:0004519">
    <property type="term" value="F:endonuclease activity"/>
    <property type="evidence" value="ECO:0007669"/>
    <property type="project" value="UniProtKB-KW"/>
</dbReference>
<evidence type="ECO:0000256" key="6">
    <source>
        <dbReference type="ARBA" id="ARBA00022750"/>
    </source>
</evidence>
<keyword evidence="4" id="KW-0548">Nucleotidyltransferase</keyword>
<feature type="compositionally biased region" description="Polar residues" evidence="10">
    <location>
        <begin position="240"/>
        <end position="257"/>
    </location>
</feature>
<evidence type="ECO:0000256" key="8">
    <source>
        <dbReference type="ARBA" id="ARBA00022801"/>
    </source>
</evidence>
<feature type="compositionally biased region" description="Basic and acidic residues" evidence="10">
    <location>
        <begin position="209"/>
        <end position="221"/>
    </location>
</feature>
<keyword evidence="3" id="KW-0808">Transferase</keyword>
<feature type="compositionally biased region" description="Basic residues" evidence="10">
    <location>
        <begin position="196"/>
        <end position="208"/>
    </location>
</feature>
<dbReference type="Gramene" id="GBG59776">
    <property type="protein sequence ID" value="GBG59776"/>
    <property type="gene ID" value="CBR_g54879"/>
</dbReference>
<keyword evidence="5" id="KW-0540">Nuclease</keyword>
<evidence type="ECO:0000256" key="4">
    <source>
        <dbReference type="ARBA" id="ARBA00022695"/>
    </source>
</evidence>
<comment type="caution">
    <text evidence="12">The sequence shown here is derived from an EMBL/GenBank/DDBJ whole genome shotgun (WGS) entry which is preliminary data.</text>
</comment>
<proteinExistence type="predicted"/>
<feature type="domain" description="Reverse transcriptase RNase H-like" evidence="11">
    <location>
        <begin position="754"/>
        <end position="850"/>
    </location>
</feature>
<evidence type="ECO:0000259" key="11">
    <source>
        <dbReference type="Pfam" id="PF17917"/>
    </source>
</evidence>
<dbReference type="Proteomes" id="UP000265515">
    <property type="component" value="Unassembled WGS sequence"/>
</dbReference>
<dbReference type="InterPro" id="IPR043128">
    <property type="entry name" value="Rev_trsase/Diguanyl_cyclase"/>
</dbReference>
<evidence type="ECO:0000256" key="2">
    <source>
        <dbReference type="ARBA" id="ARBA00022670"/>
    </source>
</evidence>
<evidence type="ECO:0000256" key="9">
    <source>
        <dbReference type="ARBA" id="ARBA00022918"/>
    </source>
</evidence>
<keyword evidence="6" id="KW-0064">Aspartyl protease</keyword>
<dbReference type="Gene3D" id="3.30.70.270">
    <property type="match status" value="1"/>
</dbReference>
<evidence type="ECO:0000256" key="1">
    <source>
        <dbReference type="ARBA" id="ARBA00012493"/>
    </source>
</evidence>
<feature type="compositionally biased region" description="Basic and acidic residues" evidence="10">
    <location>
        <begin position="262"/>
        <end position="275"/>
    </location>
</feature>
<dbReference type="SUPFAM" id="SSF50630">
    <property type="entry name" value="Acid proteases"/>
    <property type="match status" value="1"/>
</dbReference>
<evidence type="ECO:0000256" key="7">
    <source>
        <dbReference type="ARBA" id="ARBA00022759"/>
    </source>
</evidence>
<dbReference type="CDD" id="cd00303">
    <property type="entry name" value="retropepsin_like"/>
    <property type="match status" value="1"/>
</dbReference>
<dbReference type="InterPro" id="IPR041373">
    <property type="entry name" value="RT_RNaseH"/>
</dbReference>
<dbReference type="GO" id="GO:0006508">
    <property type="term" value="P:proteolysis"/>
    <property type="evidence" value="ECO:0007669"/>
    <property type="project" value="UniProtKB-KW"/>
</dbReference>
<dbReference type="InterPro" id="IPR051320">
    <property type="entry name" value="Viral_Replic_Matur_Polypro"/>
</dbReference>
<keyword evidence="7" id="KW-0255">Endonuclease</keyword>
<dbReference type="InterPro" id="IPR021109">
    <property type="entry name" value="Peptidase_aspartic_dom_sf"/>
</dbReference>
<keyword evidence="13" id="KW-1185">Reference proteome</keyword>
<dbReference type="GO" id="GO:0003964">
    <property type="term" value="F:RNA-directed DNA polymerase activity"/>
    <property type="evidence" value="ECO:0007669"/>
    <property type="project" value="UniProtKB-KW"/>
</dbReference>
<evidence type="ECO:0000313" key="13">
    <source>
        <dbReference type="Proteomes" id="UP000265515"/>
    </source>
</evidence>